<gene>
    <name evidence="2" type="ORF">JAJ28_001576</name>
</gene>
<dbReference type="Pfam" id="PF12118">
    <property type="entry name" value="SprA-related"/>
    <property type="match status" value="1"/>
</dbReference>
<feature type="compositionally biased region" description="Basic and acidic residues" evidence="1">
    <location>
        <begin position="92"/>
        <end position="103"/>
    </location>
</feature>
<feature type="compositionally biased region" description="Basic and acidic residues" evidence="1">
    <location>
        <begin position="112"/>
        <end position="130"/>
    </location>
</feature>
<feature type="compositionally biased region" description="Polar residues" evidence="1">
    <location>
        <begin position="1"/>
        <end position="21"/>
    </location>
</feature>
<reference evidence="2" key="2">
    <citation type="submission" date="2020-01" db="EMBL/GenBank/DDBJ databases">
        <authorList>
            <consortium name="NCBI Pathogen Detection Project"/>
        </authorList>
    </citation>
    <scope>NUCLEOTIDE SEQUENCE</scope>
    <source>
        <strain evidence="2">OLC2673_Aeromonas</strain>
    </source>
</reference>
<name>A0AAD3UA10_AERHY</name>
<proteinExistence type="predicted"/>
<feature type="compositionally biased region" description="Polar residues" evidence="1">
    <location>
        <begin position="56"/>
        <end position="77"/>
    </location>
</feature>
<comment type="caution">
    <text evidence="2">The sequence shown here is derived from an EMBL/GenBank/DDBJ whole genome shotgun (WGS) entry which is preliminary data.</text>
</comment>
<evidence type="ECO:0000313" key="2">
    <source>
        <dbReference type="EMBL" id="HAT6343861.1"/>
    </source>
</evidence>
<protein>
    <recommendedName>
        <fullName evidence="4">Catalase</fullName>
    </recommendedName>
</protein>
<feature type="region of interest" description="Disordered" evidence="1">
    <location>
        <begin position="1"/>
        <end position="78"/>
    </location>
</feature>
<dbReference type="AlphaFoldDB" id="A0AAD3UA10"/>
<dbReference type="InterPro" id="IPR021973">
    <property type="entry name" value="SprA-related"/>
</dbReference>
<sequence>MNINVSLPTIIPNQLQPQTESARTDNRRAALIPQSRQSEAFNAESEVGSQKEKSRASQANPNQTSQQARDGSQTGNPQAAIDNRFVEAAGEDGQRNKQQDPKQQEQQQKQELQVKELADRDQEVRTHELAHQSTGGQYAGSPTYEFAMGPDGKRYATGGGVSIDIGIIPGDPRATIAKMQQVRAAALAPAEPSSQDLSVARSAAAKEAQARKALLSSDPDTALAADGSAKTGVLNGYMEQRNQVIAQRYQQAVKPAAQQNLSLSV</sequence>
<reference evidence="2" key="1">
    <citation type="journal article" date="2018" name="Genome Biol.">
        <title>SKESA: strategic k-mer extension for scrupulous assemblies.</title>
        <authorList>
            <person name="Souvorov A."/>
            <person name="Agarwala R."/>
            <person name="Lipman D.J."/>
        </authorList>
    </citation>
    <scope>NUCLEOTIDE SEQUENCE</scope>
    <source>
        <strain evidence="2">OLC2673_Aeromonas</strain>
    </source>
</reference>
<accession>A0AAD3UA10</accession>
<evidence type="ECO:0008006" key="4">
    <source>
        <dbReference type="Google" id="ProtNLM"/>
    </source>
</evidence>
<dbReference type="Proteomes" id="UP000859505">
    <property type="component" value="Unassembled WGS sequence"/>
</dbReference>
<feature type="region of interest" description="Disordered" evidence="1">
    <location>
        <begin position="90"/>
        <end position="141"/>
    </location>
</feature>
<organism evidence="2 3">
    <name type="scientific">Aeromonas hydrophila</name>
    <dbReference type="NCBI Taxonomy" id="644"/>
    <lineage>
        <taxon>Bacteria</taxon>
        <taxon>Pseudomonadati</taxon>
        <taxon>Pseudomonadota</taxon>
        <taxon>Gammaproteobacteria</taxon>
        <taxon>Aeromonadales</taxon>
        <taxon>Aeromonadaceae</taxon>
        <taxon>Aeromonas</taxon>
    </lineage>
</organism>
<evidence type="ECO:0000256" key="1">
    <source>
        <dbReference type="SAM" id="MobiDB-lite"/>
    </source>
</evidence>
<dbReference type="EMBL" id="DACTUL010000009">
    <property type="protein sequence ID" value="HAT6343861.1"/>
    <property type="molecule type" value="Genomic_DNA"/>
</dbReference>
<evidence type="ECO:0000313" key="3">
    <source>
        <dbReference type="Proteomes" id="UP000859505"/>
    </source>
</evidence>